<gene>
    <name evidence="3" type="ORF">N7456_002053</name>
</gene>
<evidence type="ECO:0000256" key="1">
    <source>
        <dbReference type="SAM" id="MobiDB-lite"/>
    </source>
</evidence>
<keyword evidence="2" id="KW-0732">Signal</keyword>
<accession>A0A9W9KNN6</accession>
<dbReference type="Gene3D" id="3.40.50.1820">
    <property type="entry name" value="alpha/beta hydrolase"/>
    <property type="match status" value="1"/>
</dbReference>
<evidence type="ECO:0000313" key="4">
    <source>
        <dbReference type="Proteomes" id="UP001149165"/>
    </source>
</evidence>
<dbReference type="InterPro" id="IPR053228">
    <property type="entry name" value="Stereospecific_Lipase"/>
</dbReference>
<sequence length="454" mass="49992">MMNLKTILLVFYQIVSTISSPLPLVPSQSQNFPETLHNLQDNAEGLLYLSKGIIQETILLETALTDLQNGKYKPVSTLKEAMASLASMPNASDHTAIEIATELITRGLAPTNILDILNGLTDSQINSIYNDNPRNPEEPIYPKRNPEDAPYDKTEDELRSAIHIPHNFQYGANGKRPVLLVPGTSDPTGTTYYFSYEKLLADTDFADPVWVNIPDHSLGDIQIVSEYVAYAINYISAISKTKTGVISWSQGGIDVQWALKYWPSTRDAIEDFMPISPDFHGTLFEYICLFPNRLCTPSIRQQGYESNLIHALRKDDGDSAYVPTTSVYSGVDEVVQPQSDPNASGTMNDVRRVGVTNTQVQLACPGKPAGGFYTHEAMLVNPIAYALFVDALTHDGPGNLSRIDLDTVCNQIVPPRLGLDDLLGTEAMALIYGTVDTLSYGESEPKEPPLKDYV</sequence>
<organism evidence="3 4">
    <name type="scientific">Penicillium angulare</name>
    <dbReference type="NCBI Taxonomy" id="116970"/>
    <lineage>
        <taxon>Eukaryota</taxon>
        <taxon>Fungi</taxon>
        <taxon>Dikarya</taxon>
        <taxon>Ascomycota</taxon>
        <taxon>Pezizomycotina</taxon>
        <taxon>Eurotiomycetes</taxon>
        <taxon>Eurotiomycetidae</taxon>
        <taxon>Eurotiales</taxon>
        <taxon>Aspergillaceae</taxon>
        <taxon>Penicillium</taxon>
    </lineage>
</organism>
<dbReference type="GO" id="GO:0072330">
    <property type="term" value="P:monocarboxylic acid biosynthetic process"/>
    <property type="evidence" value="ECO:0007669"/>
    <property type="project" value="UniProtKB-ARBA"/>
</dbReference>
<dbReference type="PANTHER" id="PTHR37574:SF1">
    <property type="entry name" value="LIPASE B"/>
    <property type="match status" value="1"/>
</dbReference>
<evidence type="ECO:0008006" key="5">
    <source>
        <dbReference type="Google" id="ProtNLM"/>
    </source>
</evidence>
<feature type="region of interest" description="Disordered" evidence="1">
    <location>
        <begin position="128"/>
        <end position="152"/>
    </location>
</feature>
<comment type="caution">
    <text evidence="3">The sequence shown here is derived from an EMBL/GenBank/DDBJ whole genome shotgun (WGS) entry which is preliminary data.</text>
</comment>
<protein>
    <recommendedName>
        <fullName evidence="5">Lipase B</fullName>
    </recommendedName>
</protein>
<feature type="chain" id="PRO_5040939935" description="Lipase B" evidence="2">
    <location>
        <begin position="20"/>
        <end position="454"/>
    </location>
</feature>
<reference evidence="3" key="2">
    <citation type="journal article" date="2023" name="IMA Fungus">
        <title>Comparative genomic study of the Penicillium genus elucidates a diverse pangenome and 15 lateral gene transfer events.</title>
        <authorList>
            <person name="Petersen C."/>
            <person name="Sorensen T."/>
            <person name="Nielsen M.R."/>
            <person name="Sondergaard T.E."/>
            <person name="Sorensen J.L."/>
            <person name="Fitzpatrick D.A."/>
            <person name="Frisvad J.C."/>
            <person name="Nielsen K.L."/>
        </authorList>
    </citation>
    <scope>NUCLEOTIDE SEQUENCE</scope>
    <source>
        <strain evidence="3">IBT 30069</strain>
    </source>
</reference>
<dbReference type="EMBL" id="JAPQKH010000002">
    <property type="protein sequence ID" value="KAJ5113519.1"/>
    <property type="molecule type" value="Genomic_DNA"/>
</dbReference>
<feature type="compositionally biased region" description="Basic and acidic residues" evidence="1">
    <location>
        <begin position="134"/>
        <end position="152"/>
    </location>
</feature>
<feature type="signal peptide" evidence="2">
    <location>
        <begin position="1"/>
        <end position="19"/>
    </location>
</feature>
<dbReference type="SUPFAM" id="SSF53474">
    <property type="entry name" value="alpha/beta-Hydrolases"/>
    <property type="match status" value="1"/>
</dbReference>
<dbReference type="InterPro" id="IPR029058">
    <property type="entry name" value="AB_hydrolase_fold"/>
</dbReference>
<keyword evidence="4" id="KW-1185">Reference proteome</keyword>
<dbReference type="GO" id="GO:0017000">
    <property type="term" value="P:antibiotic biosynthetic process"/>
    <property type="evidence" value="ECO:0007669"/>
    <property type="project" value="UniProtKB-ARBA"/>
</dbReference>
<evidence type="ECO:0000313" key="3">
    <source>
        <dbReference type="EMBL" id="KAJ5113519.1"/>
    </source>
</evidence>
<dbReference type="AlphaFoldDB" id="A0A9W9KNN6"/>
<evidence type="ECO:0000256" key="2">
    <source>
        <dbReference type="SAM" id="SignalP"/>
    </source>
</evidence>
<dbReference type="Proteomes" id="UP001149165">
    <property type="component" value="Unassembled WGS sequence"/>
</dbReference>
<proteinExistence type="predicted"/>
<reference evidence="3" key="1">
    <citation type="submission" date="2022-11" db="EMBL/GenBank/DDBJ databases">
        <authorList>
            <person name="Petersen C."/>
        </authorList>
    </citation>
    <scope>NUCLEOTIDE SEQUENCE</scope>
    <source>
        <strain evidence="3">IBT 30069</strain>
    </source>
</reference>
<dbReference type="OrthoDB" id="4605274at2759"/>
<dbReference type="PANTHER" id="PTHR37574">
    <property type="entry name" value="LIPASE B"/>
    <property type="match status" value="1"/>
</dbReference>
<name>A0A9W9KNN6_9EURO</name>